<name>A0ABT2YZW4_9RHOB</name>
<keyword evidence="4 10" id="KW-0547">Nucleotide-binding</keyword>
<keyword evidence="9 10" id="KW-0238">DNA-binding</keyword>
<keyword evidence="8 10" id="KW-0067">ATP-binding</keyword>
<dbReference type="PANTHER" id="PTHR30195">
    <property type="entry name" value="TYPE I SITE-SPECIFIC DEOXYRIBONUCLEASE PROTEIN SUBUNIT M AND R"/>
    <property type="match status" value="1"/>
</dbReference>
<keyword evidence="3" id="KW-0540">Nuclease</keyword>
<protein>
    <recommendedName>
        <fullName evidence="10">Type I restriction enzyme endonuclease subunit</fullName>
        <shortName evidence="10">R protein</shortName>
        <ecNumber evidence="10">3.1.21.3</ecNumber>
    </recommendedName>
</protein>
<dbReference type="Pfam" id="PF11867">
    <property type="entry name" value="T1RH-like_C"/>
    <property type="match status" value="1"/>
</dbReference>
<dbReference type="InterPro" id="IPR051268">
    <property type="entry name" value="Type-I_R_enzyme_R_subunit"/>
</dbReference>
<keyword evidence="13" id="KW-1185">Reference proteome</keyword>
<reference evidence="12 13" key="1">
    <citation type="submission" date="2022-10" db="EMBL/GenBank/DDBJ databases">
        <title>Defluviimonas sp. nov., isolated from ocean surface water.</title>
        <authorList>
            <person name="He W."/>
            <person name="Wang L."/>
            <person name="Zhang D.-F."/>
        </authorList>
    </citation>
    <scope>NUCLEOTIDE SEQUENCE [LARGE SCALE GENOMIC DNA]</scope>
    <source>
        <strain evidence="12 13">WL0075</strain>
    </source>
</reference>
<dbReference type="RefSeq" id="WP_263720943.1">
    <property type="nucleotide sequence ID" value="NZ_JAOWLA010000005.1"/>
</dbReference>
<dbReference type="InterPro" id="IPR040980">
    <property type="entry name" value="SWI2_SNF2"/>
</dbReference>
<dbReference type="EC" id="3.1.21.3" evidence="10"/>
<keyword evidence="5 10" id="KW-0680">Restriction system</keyword>
<evidence type="ECO:0000256" key="8">
    <source>
        <dbReference type="ARBA" id="ARBA00022840"/>
    </source>
</evidence>
<gene>
    <name evidence="12" type="ORF">OE647_06680</name>
</gene>
<keyword evidence="6 12" id="KW-0255">Endonuclease</keyword>
<dbReference type="InterPro" id="IPR014001">
    <property type="entry name" value="Helicase_ATP-bd"/>
</dbReference>
<comment type="catalytic activity">
    <reaction evidence="1 10">
        <text>Endonucleolytic cleavage of DNA to give random double-stranded fragments with terminal 5'-phosphates, ATP is simultaneously hydrolyzed.</text>
        <dbReference type="EC" id="3.1.21.3"/>
    </reaction>
</comment>
<evidence type="ECO:0000256" key="3">
    <source>
        <dbReference type="ARBA" id="ARBA00022722"/>
    </source>
</evidence>
<evidence type="ECO:0000256" key="5">
    <source>
        <dbReference type="ARBA" id="ARBA00022747"/>
    </source>
</evidence>
<feature type="domain" description="Helicase ATP-binding" evidence="11">
    <location>
        <begin position="325"/>
        <end position="492"/>
    </location>
</feature>
<dbReference type="NCBIfam" id="TIGR00348">
    <property type="entry name" value="hsdR"/>
    <property type="match status" value="1"/>
</dbReference>
<dbReference type="Gene3D" id="3.40.50.300">
    <property type="entry name" value="P-loop containing nucleotide triphosphate hydrolases"/>
    <property type="match status" value="2"/>
</dbReference>
<dbReference type="GO" id="GO:0004519">
    <property type="term" value="F:endonuclease activity"/>
    <property type="evidence" value="ECO:0007669"/>
    <property type="project" value="UniProtKB-KW"/>
</dbReference>
<comment type="function">
    <text evidence="10">Subunit R is required for both nuclease and ATPase activities, but not for modification.</text>
</comment>
<dbReference type="InterPro" id="IPR007409">
    <property type="entry name" value="Restrct_endonuc_type1_HsdR_N"/>
</dbReference>
<evidence type="ECO:0000256" key="6">
    <source>
        <dbReference type="ARBA" id="ARBA00022759"/>
    </source>
</evidence>
<evidence type="ECO:0000313" key="12">
    <source>
        <dbReference type="EMBL" id="MCV2864424.1"/>
    </source>
</evidence>
<keyword evidence="7 10" id="KW-0378">Hydrolase</keyword>
<evidence type="ECO:0000256" key="4">
    <source>
        <dbReference type="ARBA" id="ARBA00022741"/>
    </source>
</evidence>
<accession>A0ABT2YZW4</accession>
<evidence type="ECO:0000256" key="2">
    <source>
        <dbReference type="ARBA" id="ARBA00008598"/>
    </source>
</evidence>
<comment type="caution">
    <text evidence="12">The sequence shown here is derived from an EMBL/GenBank/DDBJ whole genome shotgun (WGS) entry which is preliminary data.</text>
</comment>
<evidence type="ECO:0000256" key="7">
    <source>
        <dbReference type="ARBA" id="ARBA00022801"/>
    </source>
</evidence>
<dbReference type="InterPro" id="IPR004473">
    <property type="entry name" value="Restrct_endonuc_typeI_HsdR"/>
</dbReference>
<dbReference type="InterPro" id="IPR021810">
    <property type="entry name" value="T1RH-like_C"/>
</dbReference>
<sequence length="1071" mass="121865">MTFNATEKHQSQVPALQLLVALGFTPLSQEEALRLRGGRLRNVVLDDVLAEQLMRINRFTHRGREYGFDLEDAHEAMRRLKPTPDRLKGLRGTNQDIYDTLVLGTTITKSIDGDSKSYSFRYIDWERPENNVFHVTAEFSVERTASSQTKRCDIVAFVNGIPILVIENKRPTESLKKADSQLIGYQNEDNIPQLFHFAQLLIGMNRNEARYATVGTPRKFWQTWRDEEDTDEAIAPFANRVLTAAEKDAIFSRDFAGARAYFDALAAEGERTVTVQDRTVYALCRPERMLDLIRRFTVFDGGVRKVARHQQFFGIRRAVETVKQHDVSGARKGGVIWHTQGSGKSLTMVMLGRSLALERSIENPRIIIVTDRDDLDKQIKDTFKSCDLEPVRATSGVHLLELVHNKAPLVTTIINKFDTALKNSKLVDEDPNIFVLVDESHRTQTGRYGGHSQFAAKMRRLLPKTCYLGFTGTPLLKKEKNTLSTFGRLIHRYAIDEAVADGAVVPLLYEGRLVEQQVSGTVIDRWFEKISEGLTEDQKRDLKRKFSRMDALAKTDQAIRAKAFDISEHYRQHWQGTGFKAQLVAPSKAAAVRFKEVLDEIGHVSSAIVISPPDENEGNEEVDQESKDLVRRFWSQMMAKYKTEEEYNRQIIDAFKGSGDPEILIVVSKLLTGFDAPRNTVLYVCKSLKEHNLLQAIARVNRLYEDGGTEKQFGFIVDYEGLLGELDSALTTYSAFEGYEAADLAGTVHDVREEIRKLPQLHDQLWDLFKPVKNKKDMEQFEQHLADEALRHEFYARLKAFSRCLHISLSSDKLFDVFDEAKIDALKRDWKQFSELKRSVQLRYQETVDVREFEPKIQKLLDDHVVAMPAETIIEVVNINDPDALKAVVEETGVSEASRADRIASATRRAITEKMDEDPTFYKEFSELLEETIRAYREKRLSERDYLNSVVNLASKVGRKDRGRGVPESIRGDEDAQAFFGILDGQLKTAGDVLVGGEDAANIAQQIIDIIKSHLIVDIWSNEVAQNNLRNAIDDYFFDVLRDEKSVDLPVEVLDELELKIMDLARARFAA</sequence>
<dbReference type="CDD" id="cd22332">
    <property type="entry name" value="HsdR_N"/>
    <property type="match status" value="1"/>
</dbReference>
<dbReference type="Proteomes" id="UP001652503">
    <property type="component" value="Unassembled WGS sequence"/>
</dbReference>
<dbReference type="Pfam" id="PF18766">
    <property type="entry name" value="SWI2_SNF2"/>
    <property type="match status" value="1"/>
</dbReference>
<evidence type="ECO:0000256" key="9">
    <source>
        <dbReference type="ARBA" id="ARBA00023125"/>
    </source>
</evidence>
<evidence type="ECO:0000256" key="10">
    <source>
        <dbReference type="RuleBase" id="RU364115"/>
    </source>
</evidence>
<dbReference type="SUPFAM" id="SSF52540">
    <property type="entry name" value="P-loop containing nucleoside triphosphate hydrolases"/>
    <property type="match status" value="1"/>
</dbReference>
<evidence type="ECO:0000313" key="13">
    <source>
        <dbReference type="Proteomes" id="UP001652503"/>
    </source>
</evidence>
<evidence type="ECO:0000259" key="11">
    <source>
        <dbReference type="PROSITE" id="PS51192"/>
    </source>
</evidence>
<dbReference type="CDD" id="cd18800">
    <property type="entry name" value="SF2_C_EcoR124I-like"/>
    <property type="match status" value="1"/>
</dbReference>
<comment type="similarity">
    <text evidence="2 10">Belongs to the HsdR family.</text>
</comment>
<dbReference type="Gene3D" id="3.90.1570.50">
    <property type="match status" value="1"/>
</dbReference>
<dbReference type="EMBL" id="JAOWLA010000005">
    <property type="protein sequence ID" value="MCV2864424.1"/>
    <property type="molecule type" value="Genomic_DNA"/>
</dbReference>
<dbReference type="PANTHER" id="PTHR30195:SF15">
    <property type="entry name" value="TYPE I RESTRICTION ENZYME HINDI ENDONUCLEASE SUBUNIT"/>
    <property type="match status" value="1"/>
</dbReference>
<comment type="subunit">
    <text evidence="10">The type I restriction/modification system is composed of three polypeptides R, M and S.</text>
</comment>
<organism evidence="12 13">
    <name type="scientific">Albidovulum sediminicola</name>
    <dbReference type="NCBI Taxonomy" id="2984331"/>
    <lineage>
        <taxon>Bacteria</taxon>
        <taxon>Pseudomonadati</taxon>
        <taxon>Pseudomonadota</taxon>
        <taxon>Alphaproteobacteria</taxon>
        <taxon>Rhodobacterales</taxon>
        <taxon>Paracoccaceae</taxon>
        <taxon>Albidovulum</taxon>
    </lineage>
</organism>
<evidence type="ECO:0000256" key="1">
    <source>
        <dbReference type="ARBA" id="ARBA00000851"/>
    </source>
</evidence>
<dbReference type="InterPro" id="IPR055180">
    <property type="entry name" value="HsdR_RecA-like_helicase_dom_2"/>
</dbReference>
<dbReference type="InterPro" id="IPR027417">
    <property type="entry name" value="P-loop_NTPase"/>
</dbReference>
<dbReference type="Pfam" id="PF22679">
    <property type="entry name" value="T1R_D3-like"/>
    <property type="match status" value="1"/>
</dbReference>
<dbReference type="SMART" id="SM00487">
    <property type="entry name" value="DEXDc"/>
    <property type="match status" value="1"/>
</dbReference>
<dbReference type="PROSITE" id="PS51192">
    <property type="entry name" value="HELICASE_ATP_BIND_1"/>
    <property type="match status" value="1"/>
</dbReference>
<dbReference type="Pfam" id="PF04313">
    <property type="entry name" value="HSDR_N"/>
    <property type="match status" value="1"/>
</dbReference>
<proteinExistence type="inferred from homology"/>